<organism evidence="5 6">
    <name type="scientific">Georgenia yuyongxinii</name>
    <dbReference type="NCBI Taxonomy" id="2589797"/>
    <lineage>
        <taxon>Bacteria</taxon>
        <taxon>Bacillati</taxon>
        <taxon>Actinomycetota</taxon>
        <taxon>Actinomycetes</taxon>
        <taxon>Micrococcales</taxon>
        <taxon>Bogoriellaceae</taxon>
        <taxon>Georgenia</taxon>
    </lineage>
</organism>
<dbReference type="PANTHER" id="PTHR12714">
    <property type="entry name" value="PROTEIN-S ISOPRENYLCYSTEINE O-METHYLTRANSFERASE"/>
    <property type="match status" value="1"/>
</dbReference>
<evidence type="ECO:0000256" key="4">
    <source>
        <dbReference type="ARBA" id="ARBA00023136"/>
    </source>
</evidence>
<dbReference type="EMBL" id="CP040915">
    <property type="protein sequence ID" value="QDC24610.1"/>
    <property type="molecule type" value="Genomic_DNA"/>
</dbReference>
<keyword evidence="2" id="KW-0812">Transmembrane</keyword>
<evidence type="ECO:0000313" key="6">
    <source>
        <dbReference type="Proteomes" id="UP000314616"/>
    </source>
</evidence>
<dbReference type="PANTHER" id="PTHR12714:SF24">
    <property type="entry name" value="SLR1182 PROTEIN"/>
    <property type="match status" value="1"/>
</dbReference>
<dbReference type="OrthoDB" id="941586at2"/>
<dbReference type="Proteomes" id="UP000314616">
    <property type="component" value="Chromosome"/>
</dbReference>
<name>A0A5B8C3H1_9MICO</name>
<reference evidence="5 6" key="1">
    <citation type="submission" date="2019-05" db="EMBL/GenBank/DDBJ databases">
        <title>Georgenia *** sp. nov., and Georgenia *** sp. nov., isolated from the intestinal contents of plateau pika (Ochotona curzoniae) in the Qinghai-Tibet plateau of China.</title>
        <authorList>
            <person name="Tian Z."/>
        </authorList>
    </citation>
    <scope>NUCLEOTIDE SEQUENCE [LARGE SCALE GENOMIC DNA]</scope>
    <source>
        <strain evidence="5 6">Z443</strain>
    </source>
</reference>
<accession>A0A5B8C3H1</accession>
<dbReference type="GO" id="GO:0032259">
    <property type="term" value="P:methylation"/>
    <property type="evidence" value="ECO:0007669"/>
    <property type="project" value="UniProtKB-KW"/>
</dbReference>
<dbReference type="AlphaFoldDB" id="A0A5B8C3H1"/>
<proteinExistence type="predicted"/>
<dbReference type="Pfam" id="PF04191">
    <property type="entry name" value="PEMT"/>
    <property type="match status" value="1"/>
</dbReference>
<keyword evidence="3" id="KW-1133">Transmembrane helix</keyword>
<keyword evidence="4" id="KW-0472">Membrane</keyword>
<evidence type="ECO:0000256" key="1">
    <source>
        <dbReference type="ARBA" id="ARBA00004127"/>
    </source>
</evidence>
<sequence length="158" mass="16553">MNRADWLVAAQAAALTGIVWPGRARWALPPVATAAASLLVAGGAALAVAGVRPLGPHVTPRVAPPPGAQLVTTGAYAVTRNPIYTGLLAGSVGAAVLRRRPAPLVSAGLLGLVLATKVRLEERALEGRFGSRYRAYAARTPRLVPRRRRLVPRRRPPG</sequence>
<dbReference type="GO" id="GO:0008168">
    <property type="term" value="F:methyltransferase activity"/>
    <property type="evidence" value="ECO:0007669"/>
    <property type="project" value="UniProtKB-KW"/>
</dbReference>
<dbReference type="InterPro" id="IPR007318">
    <property type="entry name" value="Phopholipid_MeTrfase"/>
</dbReference>
<dbReference type="KEGG" id="gyu:FE374_08245"/>
<keyword evidence="5" id="KW-0808">Transferase</keyword>
<comment type="subcellular location">
    <subcellularLocation>
        <location evidence="1">Endomembrane system</location>
        <topology evidence="1">Multi-pass membrane protein</topology>
    </subcellularLocation>
</comment>
<dbReference type="RefSeq" id="WP_139928121.1">
    <property type="nucleotide sequence ID" value="NZ_CP040915.1"/>
</dbReference>
<dbReference type="GO" id="GO:0012505">
    <property type="term" value="C:endomembrane system"/>
    <property type="evidence" value="ECO:0007669"/>
    <property type="project" value="UniProtKB-SubCell"/>
</dbReference>
<dbReference type="Gene3D" id="1.20.120.1630">
    <property type="match status" value="1"/>
</dbReference>
<gene>
    <name evidence="5" type="ORF">FE374_08245</name>
</gene>
<evidence type="ECO:0000256" key="3">
    <source>
        <dbReference type="ARBA" id="ARBA00022989"/>
    </source>
</evidence>
<evidence type="ECO:0000313" key="5">
    <source>
        <dbReference type="EMBL" id="QDC24610.1"/>
    </source>
</evidence>
<protein>
    <submittedName>
        <fullName evidence="5">Isoprenylcysteine carboxylmethyltransferase family protein</fullName>
    </submittedName>
</protein>
<evidence type="ECO:0000256" key="2">
    <source>
        <dbReference type="ARBA" id="ARBA00022692"/>
    </source>
</evidence>
<keyword evidence="5" id="KW-0489">Methyltransferase</keyword>